<evidence type="ECO:0000256" key="5">
    <source>
        <dbReference type="ARBA" id="ARBA00023136"/>
    </source>
</evidence>
<keyword evidence="9" id="KW-1185">Reference proteome</keyword>
<evidence type="ECO:0000256" key="4">
    <source>
        <dbReference type="ARBA" id="ARBA00022989"/>
    </source>
</evidence>
<reference evidence="8" key="1">
    <citation type="submission" date="2021-02" db="EMBL/GenBank/DDBJ databases">
        <title>Draft genome sequence of Microbispora sp. RL4-1S isolated from rice leaves in Thailand.</title>
        <authorList>
            <person name="Muangham S."/>
            <person name="Duangmal K."/>
        </authorList>
    </citation>
    <scope>NUCLEOTIDE SEQUENCE</scope>
    <source>
        <strain evidence="8">RL4-1S</strain>
    </source>
</reference>
<dbReference type="AlphaFoldDB" id="A0A941AKG5"/>
<feature type="transmembrane region" description="Helical" evidence="6">
    <location>
        <begin position="542"/>
        <end position="559"/>
    </location>
</feature>
<dbReference type="RefSeq" id="WP_210158714.1">
    <property type="nucleotide sequence ID" value="NZ_JAFCNB010000019.1"/>
</dbReference>
<comment type="caution">
    <text evidence="8">The sequence shown here is derived from an EMBL/GenBank/DDBJ whole genome shotgun (WGS) entry which is preliminary data.</text>
</comment>
<dbReference type="Pfam" id="PF03176">
    <property type="entry name" value="MMPL"/>
    <property type="match status" value="2"/>
</dbReference>
<keyword evidence="4 6" id="KW-1133">Transmembrane helix</keyword>
<dbReference type="PANTHER" id="PTHR33406">
    <property type="entry name" value="MEMBRANE PROTEIN MJ1562-RELATED"/>
    <property type="match status" value="1"/>
</dbReference>
<feature type="domain" description="SSD" evidence="7">
    <location>
        <begin position="209"/>
        <end position="338"/>
    </location>
</feature>
<feature type="transmembrane region" description="Helical" evidence="6">
    <location>
        <begin position="609"/>
        <end position="628"/>
    </location>
</feature>
<organism evidence="8 9">
    <name type="scientific">Microbispora oryzae</name>
    <dbReference type="NCBI Taxonomy" id="2806554"/>
    <lineage>
        <taxon>Bacteria</taxon>
        <taxon>Bacillati</taxon>
        <taxon>Actinomycetota</taxon>
        <taxon>Actinomycetes</taxon>
        <taxon>Streptosporangiales</taxon>
        <taxon>Streptosporangiaceae</taxon>
        <taxon>Microbispora</taxon>
    </lineage>
</organism>
<feature type="transmembrane region" description="Helical" evidence="6">
    <location>
        <begin position="571"/>
        <end position="589"/>
    </location>
</feature>
<keyword evidence="3 6" id="KW-0812">Transmembrane</keyword>
<keyword evidence="5 6" id="KW-0472">Membrane</keyword>
<dbReference type="InterPro" id="IPR004869">
    <property type="entry name" value="MMPL_dom"/>
</dbReference>
<feature type="transmembrane region" description="Helical" evidence="6">
    <location>
        <begin position="683"/>
        <end position="702"/>
    </location>
</feature>
<dbReference type="EMBL" id="JAFCNB010000019">
    <property type="protein sequence ID" value="MBP2707455.1"/>
    <property type="molecule type" value="Genomic_DNA"/>
</dbReference>
<sequence>MDRRKNIAASIGGWSARHRWWALLIWVAFVAAATFAGNAVGTAEMKSYENETGDSRMAAEIVDKANFKDVASEVVLVQARTTLTVRDAEFRQTVMDVKKAVESTGQVEHVRTPYDTEPSPITKDQRTTLVQFDMKGVGDTAEDRVQPVLDAVAKVQSAHPGLRVEEAGGASASKLIGEAIDKDFVRAEQLSLPITLGILLAAFGALLAALVPVALAMTAIFSATGLLALTSQLLHVDAATSNVMLLIGLAVGVDYSLFYIMREREERAKGRDKRRAIEIAAATSGRAVLISGITVIVAMAGMFLTGNGTFMGFAEGTILVVLTAVVGSLTVLPALLSLIGDKIDARVIHGTTRLVTGGRVTWRRILGVRGGQSRVWAAVMRPVLRHPLISVLLAGGLLVGLAIPGLGLKTGTQGIDDLQGDYAIAETFKRIDAAFPGGNGPAVVVVKAPDVTTPAFQASIQDFKRQALATGEANEPFQVTVNPDKTVAQISIGIKGTGTDAVSEHAVRTLREKVIPATLPGAHVTGETAGSMDFNDQLSRRLPFVFGFVLLLAFVLLLVSFRSLVVAVKAIVLNLLSVAAAYGVLVLIFQKGYGESVLGFHSTGSITNWLPLFLFVILFGLSMDYHVFILSRIREAYDKGMKTEDAVAFGITSTAAVVTSAAFIMVAVFATFATLSLLTFMEMGIGLAAAILIDATVVRAVLLPATMKLLGDWNWYLPRWLGWLPRLSHGDDEPEELPEQRVPAMIG</sequence>
<dbReference type="Gene3D" id="1.20.1640.10">
    <property type="entry name" value="Multidrug efflux transporter AcrB transmembrane domain"/>
    <property type="match status" value="2"/>
</dbReference>
<dbReference type="PANTHER" id="PTHR33406:SF13">
    <property type="entry name" value="MEMBRANE PROTEIN YDFJ"/>
    <property type="match status" value="1"/>
</dbReference>
<evidence type="ECO:0000256" key="1">
    <source>
        <dbReference type="ARBA" id="ARBA00004651"/>
    </source>
</evidence>
<evidence type="ECO:0000313" key="8">
    <source>
        <dbReference type="EMBL" id="MBP2707455.1"/>
    </source>
</evidence>
<accession>A0A941AKG5</accession>
<dbReference type="Proteomes" id="UP000674234">
    <property type="component" value="Unassembled WGS sequence"/>
</dbReference>
<dbReference type="InterPro" id="IPR050545">
    <property type="entry name" value="Mycobact_MmpL"/>
</dbReference>
<evidence type="ECO:0000313" key="9">
    <source>
        <dbReference type="Proteomes" id="UP000674234"/>
    </source>
</evidence>
<dbReference type="SUPFAM" id="SSF82866">
    <property type="entry name" value="Multidrug efflux transporter AcrB transmembrane domain"/>
    <property type="match status" value="2"/>
</dbReference>
<protein>
    <submittedName>
        <fullName evidence="8">MMPL family transporter</fullName>
    </submittedName>
</protein>
<proteinExistence type="predicted"/>
<feature type="transmembrane region" description="Helical" evidence="6">
    <location>
        <begin position="649"/>
        <end position="677"/>
    </location>
</feature>
<feature type="transmembrane region" description="Helical" evidence="6">
    <location>
        <begin position="243"/>
        <end position="262"/>
    </location>
</feature>
<evidence type="ECO:0000256" key="6">
    <source>
        <dbReference type="SAM" id="Phobius"/>
    </source>
</evidence>
<dbReference type="PROSITE" id="PS50156">
    <property type="entry name" value="SSD"/>
    <property type="match status" value="1"/>
</dbReference>
<feature type="transmembrane region" description="Helical" evidence="6">
    <location>
        <begin position="388"/>
        <end position="408"/>
    </location>
</feature>
<comment type="subcellular location">
    <subcellularLocation>
        <location evidence="1">Cell membrane</location>
        <topology evidence="1">Multi-pass membrane protein</topology>
    </subcellularLocation>
</comment>
<feature type="transmembrane region" description="Helical" evidence="6">
    <location>
        <begin position="316"/>
        <end position="339"/>
    </location>
</feature>
<feature type="transmembrane region" description="Helical" evidence="6">
    <location>
        <begin position="283"/>
        <end position="304"/>
    </location>
</feature>
<feature type="transmembrane region" description="Helical" evidence="6">
    <location>
        <begin position="196"/>
        <end position="223"/>
    </location>
</feature>
<gene>
    <name evidence="8" type="ORF">JOL79_27085</name>
</gene>
<dbReference type="GO" id="GO:0005886">
    <property type="term" value="C:plasma membrane"/>
    <property type="evidence" value="ECO:0007669"/>
    <property type="project" value="UniProtKB-SubCell"/>
</dbReference>
<feature type="transmembrane region" description="Helical" evidence="6">
    <location>
        <begin position="20"/>
        <end position="40"/>
    </location>
</feature>
<evidence type="ECO:0000256" key="2">
    <source>
        <dbReference type="ARBA" id="ARBA00022475"/>
    </source>
</evidence>
<keyword evidence="2" id="KW-1003">Cell membrane</keyword>
<name>A0A941AKG5_9ACTN</name>
<evidence type="ECO:0000259" key="7">
    <source>
        <dbReference type="PROSITE" id="PS50156"/>
    </source>
</evidence>
<evidence type="ECO:0000256" key="3">
    <source>
        <dbReference type="ARBA" id="ARBA00022692"/>
    </source>
</evidence>
<dbReference type="InterPro" id="IPR000731">
    <property type="entry name" value="SSD"/>
</dbReference>